<sequence>MRWFPSLIQAVAIQKEMTKGILSEKIGQILYEKSLEVARFRKMAYLWLGVWEENIKAIRFYEKNGFVAFDKHIFKFGEDEQTDIMMKKVLR</sequence>
<dbReference type="Pfam" id="PF00583">
    <property type="entry name" value="Acetyltransf_1"/>
    <property type="match status" value="1"/>
</dbReference>
<dbReference type="AlphaFoldDB" id="A0A9X1PNT4"/>
<evidence type="ECO:0000313" key="2">
    <source>
        <dbReference type="EMBL" id="MCF0064792.1"/>
    </source>
</evidence>
<dbReference type="InterPro" id="IPR000182">
    <property type="entry name" value="GNAT_dom"/>
</dbReference>
<proteinExistence type="predicted"/>
<keyword evidence="3" id="KW-1185">Reference proteome</keyword>
<comment type="caution">
    <text evidence="2">The sequence shown here is derived from an EMBL/GenBank/DDBJ whole genome shotgun (WGS) entry which is preliminary data.</text>
</comment>
<dbReference type="RefSeq" id="WP_234657766.1">
    <property type="nucleotide sequence ID" value="NZ_CP094997.1"/>
</dbReference>
<protein>
    <submittedName>
        <fullName evidence="2">GNAT family N-acetyltransferase</fullName>
    </submittedName>
</protein>
<evidence type="ECO:0000259" key="1">
    <source>
        <dbReference type="Pfam" id="PF00583"/>
    </source>
</evidence>
<name>A0A9X1PNT4_9BACT</name>
<dbReference type="Gene3D" id="3.40.630.30">
    <property type="match status" value="1"/>
</dbReference>
<dbReference type="Proteomes" id="UP001139000">
    <property type="component" value="Unassembled WGS sequence"/>
</dbReference>
<dbReference type="SUPFAM" id="SSF55729">
    <property type="entry name" value="Acyl-CoA N-acyltransferases (Nat)"/>
    <property type="match status" value="1"/>
</dbReference>
<dbReference type="InterPro" id="IPR016181">
    <property type="entry name" value="Acyl_CoA_acyltransferase"/>
</dbReference>
<gene>
    <name evidence="2" type="ORF">LXM26_24990</name>
</gene>
<dbReference type="EMBL" id="JAJTTC010000008">
    <property type="protein sequence ID" value="MCF0064792.1"/>
    <property type="molecule type" value="Genomic_DNA"/>
</dbReference>
<accession>A0A9X1PNT4</accession>
<organism evidence="2 3">
    <name type="scientific">Dyadobacter chenwenxiniae</name>
    <dbReference type="NCBI Taxonomy" id="2906456"/>
    <lineage>
        <taxon>Bacteria</taxon>
        <taxon>Pseudomonadati</taxon>
        <taxon>Bacteroidota</taxon>
        <taxon>Cytophagia</taxon>
        <taxon>Cytophagales</taxon>
        <taxon>Spirosomataceae</taxon>
        <taxon>Dyadobacter</taxon>
    </lineage>
</organism>
<dbReference type="GO" id="GO:0016747">
    <property type="term" value="F:acyltransferase activity, transferring groups other than amino-acyl groups"/>
    <property type="evidence" value="ECO:0007669"/>
    <property type="project" value="InterPro"/>
</dbReference>
<reference evidence="2" key="1">
    <citation type="submission" date="2021-12" db="EMBL/GenBank/DDBJ databases">
        <title>Novel species in genus Dyadobacter.</title>
        <authorList>
            <person name="Ma C."/>
        </authorList>
    </citation>
    <scope>NUCLEOTIDE SEQUENCE</scope>
    <source>
        <strain evidence="2">LJ419</strain>
    </source>
</reference>
<feature type="domain" description="N-acetyltransferase" evidence="1">
    <location>
        <begin position="25"/>
        <end position="66"/>
    </location>
</feature>
<evidence type="ECO:0000313" key="3">
    <source>
        <dbReference type="Proteomes" id="UP001139000"/>
    </source>
</evidence>